<name>A0A2J0KUA7_9BACT</name>
<feature type="non-terminal residue" evidence="1">
    <location>
        <position position="1"/>
    </location>
</feature>
<dbReference type="Proteomes" id="UP000230052">
    <property type="component" value="Unassembled WGS sequence"/>
</dbReference>
<evidence type="ECO:0000313" key="2">
    <source>
        <dbReference type="Proteomes" id="UP000230052"/>
    </source>
</evidence>
<gene>
    <name evidence="1" type="ORF">COS99_01980</name>
</gene>
<comment type="caution">
    <text evidence="1">The sequence shown here is derived from an EMBL/GenBank/DDBJ whole genome shotgun (WGS) entry which is preliminary data.</text>
</comment>
<dbReference type="AlphaFoldDB" id="A0A2J0KUA7"/>
<protein>
    <submittedName>
        <fullName evidence="1">Uncharacterized protein</fullName>
    </submittedName>
</protein>
<reference evidence="1 2" key="1">
    <citation type="submission" date="2017-09" db="EMBL/GenBank/DDBJ databases">
        <title>Depth-based differentiation of microbial function through sediment-hosted aquifers and enrichment of novel symbionts in the deep terrestrial subsurface.</title>
        <authorList>
            <person name="Probst A.J."/>
            <person name="Ladd B."/>
            <person name="Jarett J.K."/>
            <person name="Geller-Mcgrath D.E."/>
            <person name="Sieber C.M."/>
            <person name="Emerson J.B."/>
            <person name="Anantharaman K."/>
            <person name="Thomas B.C."/>
            <person name="Malmstrom R."/>
            <person name="Stieglmeier M."/>
            <person name="Klingl A."/>
            <person name="Woyke T."/>
            <person name="Ryan C.M."/>
            <person name="Banfield J.F."/>
        </authorList>
    </citation>
    <scope>NUCLEOTIDE SEQUENCE [LARGE SCALE GENOMIC DNA]</scope>
    <source>
        <strain evidence="1">CG07_land_8_20_14_0_80_42_15</strain>
    </source>
</reference>
<organism evidence="1 2">
    <name type="scientific">Candidatus Aquitaenariimonas noxiae</name>
    <dbReference type="NCBI Taxonomy" id="1974741"/>
    <lineage>
        <taxon>Bacteria</taxon>
        <taxon>Pseudomonadati</taxon>
        <taxon>Candidatus Omnitrophota</taxon>
        <taxon>Candidatus Aquitaenariimonas</taxon>
    </lineage>
</organism>
<accession>A0A2J0KUA7</accession>
<dbReference type="EMBL" id="PEWV01000020">
    <property type="protein sequence ID" value="PIU42068.1"/>
    <property type="molecule type" value="Genomic_DNA"/>
</dbReference>
<proteinExistence type="predicted"/>
<evidence type="ECO:0000313" key="1">
    <source>
        <dbReference type="EMBL" id="PIU42068.1"/>
    </source>
</evidence>
<sequence length="80" mass="9650">NIFGRFHEVTWVRLKRVCYKIWELYHGSKRDYYESGFHRYLIMPLGDMMLRIDDLFASPRCILGDKGYLVAVLEKEKYAK</sequence>